<evidence type="ECO:0000256" key="8">
    <source>
        <dbReference type="ARBA" id="ARBA00022786"/>
    </source>
</evidence>
<evidence type="ECO:0000256" key="5">
    <source>
        <dbReference type="ARBA" id="ARBA00022723"/>
    </source>
</evidence>
<dbReference type="PROSITE" id="PS50089">
    <property type="entry name" value="ZF_RING_2"/>
    <property type="match status" value="1"/>
</dbReference>
<keyword evidence="4" id="KW-0808">Transferase</keyword>
<keyword evidence="17" id="KW-1185">Reference proteome</keyword>
<dbReference type="CDD" id="cd20341">
    <property type="entry name" value="BRcat_RBR_RNF14"/>
    <property type="match status" value="1"/>
</dbReference>
<dbReference type="SUPFAM" id="SSF57850">
    <property type="entry name" value="RING/U-box"/>
    <property type="match status" value="3"/>
</dbReference>
<dbReference type="PROSITE" id="PS50908">
    <property type="entry name" value="RWD"/>
    <property type="match status" value="1"/>
</dbReference>
<sequence length="543" mass="59195">MASREDDEALALQDDELLALEAIYPDRDQVSIQRRREGSDDRHIVTFALPVVLSEKLRVGISQAASTSSCSPGSLQLAHLPPLTLVVSLPGRYPLKEPPIVKRLAAPWLDHSCKDDAQAAWLSSRLSEMWQEMQGEVLWTWGEWLREGWAEEAVAGFGPFASKPGKGSLSFTEPTAVASTTSSSSTTRSLSDILLAYDRLASNAAFEGGRFMCSICLDAKRGGACVKLQACSHVFCKDCLTDYLNLHLTEGSLRLATSCPDPSCVTSSARQGNGQAGASMGSNGQGLLSISEVESILSPSHPELISRLHFLVAKHIAESDPSAVPCPRTGCQTLAPLRPEDRDSTRYQSFRQCPSCSLTFCSWCRHTWHSPNPCRIASSDALLSAYDAASPHERAAMEVRYGKKNLLRLKARFEEDKANRRWLSEHATPCPHCSSPVEKTVGCNHMICSKCQAHFCYLCGTRLNAARPYQHFNTPGAGCYNRLFDGLLPASGAAGGEDEGEGGDGEEEDVAGEGAERREARRRDQEEHLLALAAIQAAWEDEL</sequence>
<evidence type="ECO:0000256" key="11">
    <source>
        <dbReference type="PROSITE-ProRule" id="PRU00175"/>
    </source>
</evidence>
<dbReference type="InterPro" id="IPR017907">
    <property type="entry name" value="Znf_RING_CS"/>
</dbReference>
<keyword evidence="8" id="KW-0833">Ubl conjugation pathway</keyword>
<dbReference type="GO" id="GO:0061630">
    <property type="term" value="F:ubiquitin protein ligase activity"/>
    <property type="evidence" value="ECO:0007669"/>
    <property type="project" value="UniProtKB-EC"/>
</dbReference>
<gene>
    <name evidence="16" type="ORF">BDZ90DRAFT_232409</name>
</gene>
<evidence type="ECO:0000256" key="10">
    <source>
        <dbReference type="ARBA" id="ARBA00044508"/>
    </source>
</evidence>
<feature type="domain" description="RWD" evidence="14">
    <location>
        <begin position="15"/>
        <end position="152"/>
    </location>
</feature>
<dbReference type="Pfam" id="PF22191">
    <property type="entry name" value="IBR_1"/>
    <property type="match status" value="1"/>
</dbReference>
<dbReference type="Pfam" id="PF01485">
    <property type="entry name" value="IBR"/>
    <property type="match status" value="1"/>
</dbReference>
<dbReference type="CDD" id="cd20354">
    <property type="entry name" value="Rcat_RBR_RNF14"/>
    <property type="match status" value="1"/>
</dbReference>
<dbReference type="InterPro" id="IPR016135">
    <property type="entry name" value="UBQ-conjugating_enzyme/RWD"/>
</dbReference>
<dbReference type="InterPro" id="IPR047548">
    <property type="entry name" value="Rcat_RBR_RNF14"/>
</dbReference>
<dbReference type="GO" id="GO:0016567">
    <property type="term" value="P:protein ubiquitination"/>
    <property type="evidence" value="ECO:0007669"/>
    <property type="project" value="InterPro"/>
</dbReference>
<dbReference type="GeneID" id="37028068"/>
<dbReference type="EMBL" id="KZ819668">
    <property type="protein sequence ID" value="PWN27437.1"/>
    <property type="molecule type" value="Genomic_DNA"/>
</dbReference>
<dbReference type="Pfam" id="PF05773">
    <property type="entry name" value="RWD"/>
    <property type="match status" value="1"/>
</dbReference>
<dbReference type="PANTHER" id="PTHR11685">
    <property type="entry name" value="RBR FAMILY RING FINGER AND IBR DOMAIN-CONTAINING"/>
    <property type="match status" value="1"/>
</dbReference>
<dbReference type="InterPro" id="IPR013083">
    <property type="entry name" value="Znf_RING/FYVE/PHD"/>
</dbReference>
<evidence type="ECO:0000256" key="4">
    <source>
        <dbReference type="ARBA" id="ARBA00022679"/>
    </source>
</evidence>
<reference evidence="16 17" key="1">
    <citation type="journal article" date="2018" name="Mol. Biol. Evol.">
        <title>Broad Genomic Sampling Reveals a Smut Pathogenic Ancestry of the Fungal Clade Ustilaginomycotina.</title>
        <authorList>
            <person name="Kijpornyongpan T."/>
            <person name="Mondo S.J."/>
            <person name="Barry K."/>
            <person name="Sandor L."/>
            <person name="Lee J."/>
            <person name="Lipzen A."/>
            <person name="Pangilinan J."/>
            <person name="LaButti K."/>
            <person name="Hainaut M."/>
            <person name="Henrissat B."/>
            <person name="Grigoriev I.V."/>
            <person name="Spatafora J.W."/>
            <person name="Aime M.C."/>
        </authorList>
    </citation>
    <scope>NUCLEOTIDE SEQUENCE [LARGE SCALE GENOMIC DNA]</scope>
    <source>
        <strain evidence="16 17">MCA 5214</strain>
    </source>
</reference>
<evidence type="ECO:0000256" key="12">
    <source>
        <dbReference type="SAM" id="MobiDB-lite"/>
    </source>
</evidence>
<dbReference type="PROSITE" id="PS51873">
    <property type="entry name" value="TRIAD"/>
    <property type="match status" value="1"/>
</dbReference>
<name>A0A316UQ62_9BASI</name>
<comment type="catalytic activity">
    <reaction evidence="1">
        <text>[E2 ubiquitin-conjugating enzyme]-S-ubiquitinyl-L-cysteine + [acceptor protein]-L-lysine = [E2 ubiquitin-conjugating enzyme]-L-cysteine + [acceptor protein]-N(6)-ubiquitinyl-L-lysine.</text>
        <dbReference type="EC" id="2.3.2.31"/>
    </reaction>
</comment>
<evidence type="ECO:0000256" key="3">
    <source>
        <dbReference type="ARBA" id="ARBA00012251"/>
    </source>
</evidence>
<dbReference type="Gene3D" id="1.20.120.1750">
    <property type="match status" value="1"/>
</dbReference>
<dbReference type="PROSITE" id="PS00518">
    <property type="entry name" value="ZF_RING_1"/>
    <property type="match status" value="1"/>
</dbReference>
<evidence type="ECO:0000313" key="17">
    <source>
        <dbReference type="Proteomes" id="UP000245884"/>
    </source>
</evidence>
<evidence type="ECO:0000256" key="7">
    <source>
        <dbReference type="ARBA" id="ARBA00022771"/>
    </source>
</evidence>
<evidence type="ECO:0000256" key="1">
    <source>
        <dbReference type="ARBA" id="ARBA00001798"/>
    </source>
</evidence>
<dbReference type="STRING" id="1569628.A0A316UQ62"/>
<dbReference type="Gene3D" id="3.30.40.10">
    <property type="entry name" value="Zinc/RING finger domain, C3HC4 (zinc finger)"/>
    <property type="match status" value="1"/>
</dbReference>
<dbReference type="InterPro" id="IPR044066">
    <property type="entry name" value="TRIAD_supradom"/>
</dbReference>
<keyword evidence="6" id="KW-0677">Repeat</keyword>
<keyword evidence="5" id="KW-0479">Metal-binding</keyword>
<accession>A0A316UQ62</accession>
<dbReference type="RefSeq" id="XP_025362049.1">
    <property type="nucleotide sequence ID" value="XM_025506245.1"/>
</dbReference>
<dbReference type="AlphaFoldDB" id="A0A316UQ62"/>
<dbReference type="OrthoDB" id="1431934at2759"/>
<dbReference type="InterPro" id="IPR002867">
    <property type="entry name" value="IBR_dom"/>
</dbReference>
<evidence type="ECO:0000259" key="13">
    <source>
        <dbReference type="PROSITE" id="PS50089"/>
    </source>
</evidence>
<dbReference type="CDD" id="cd23820">
    <property type="entry name" value="RWD_RNF14"/>
    <property type="match status" value="1"/>
</dbReference>
<keyword evidence="9" id="KW-0862">Zinc</keyword>
<feature type="region of interest" description="Disordered" evidence="12">
    <location>
        <begin position="491"/>
        <end position="525"/>
    </location>
</feature>
<comment type="similarity">
    <text evidence="10">Belongs to the RBR family. RNF14 subfamily.</text>
</comment>
<evidence type="ECO:0000256" key="9">
    <source>
        <dbReference type="ARBA" id="ARBA00022833"/>
    </source>
</evidence>
<dbReference type="Gene3D" id="3.10.110.10">
    <property type="entry name" value="Ubiquitin Conjugating Enzyme"/>
    <property type="match status" value="1"/>
</dbReference>
<evidence type="ECO:0000313" key="16">
    <source>
        <dbReference type="EMBL" id="PWN27437.1"/>
    </source>
</evidence>
<dbReference type="InterPro" id="IPR006575">
    <property type="entry name" value="RWD_dom"/>
</dbReference>
<dbReference type="GO" id="GO:0008270">
    <property type="term" value="F:zinc ion binding"/>
    <property type="evidence" value="ECO:0007669"/>
    <property type="project" value="UniProtKB-KW"/>
</dbReference>
<dbReference type="SUPFAM" id="SSF54495">
    <property type="entry name" value="UBC-like"/>
    <property type="match status" value="1"/>
</dbReference>
<feature type="domain" description="RING-type" evidence="13">
    <location>
        <begin position="213"/>
        <end position="260"/>
    </location>
</feature>
<feature type="domain" description="RING-type" evidence="15">
    <location>
        <begin position="209"/>
        <end position="483"/>
    </location>
</feature>
<dbReference type="SMART" id="SM00647">
    <property type="entry name" value="IBR"/>
    <property type="match status" value="2"/>
</dbReference>
<protein>
    <recommendedName>
        <fullName evidence="3">RBR-type E3 ubiquitin transferase</fullName>
        <ecNumber evidence="3">2.3.2.31</ecNumber>
    </recommendedName>
</protein>
<comment type="pathway">
    <text evidence="2">Protein modification; protein ubiquitination.</text>
</comment>
<dbReference type="EC" id="2.3.2.31" evidence="3"/>
<evidence type="ECO:0000259" key="15">
    <source>
        <dbReference type="PROSITE" id="PS51873"/>
    </source>
</evidence>
<feature type="compositionally biased region" description="Basic and acidic residues" evidence="12">
    <location>
        <begin position="514"/>
        <end position="525"/>
    </location>
</feature>
<evidence type="ECO:0000256" key="6">
    <source>
        <dbReference type="ARBA" id="ARBA00022737"/>
    </source>
</evidence>
<dbReference type="Proteomes" id="UP000245884">
    <property type="component" value="Unassembled WGS sequence"/>
</dbReference>
<organism evidence="16 17">
    <name type="scientific">Jaminaea rosea</name>
    <dbReference type="NCBI Taxonomy" id="1569628"/>
    <lineage>
        <taxon>Eukaryota</taxon>
        <taxon>Fungi</taxon>
        <taxon>Dikarya</taxon>
        <taxon>Basidiomycota</taxon>
        <taxon>Ustilaginomycotina</taxon>
        <taxon>Exobasidiomycetes</taxon>
        <taxon>Microstromatales</taxon>
        <taxon>Microstromatales incertae sedis</taxon>
        <taxon>Jaminaea</taxon>
    </lineage>
</organism>
<evidence type="ECO:0000256" key="2">
    <source>
        <dbReference type="ARBA" id="ARBA00004906"/>
    </source>
</evidence>
<dbReference type="InterPro" id="IPR031127">
    <property type="entry name" value="E3_UB_ligase_RBR"/>
</dbReference>
<proteinExistence type="inferred from homology"/>
<dbReference type="InterPro" id="IPR001841">
    <property type="entry name" value="Znf_RING"/>
</dbReference>
<keyword evidence="7 11" id="KW-0863">Zinc-finger</keyword>
<evidence type="ECO:0000259" key="14">
    <source>
        <dbReference type="PROSITE" id="PS50908"/>
    </source>
</evidence>
<feature type="compositionally biased region" description="Acidic residues" evidence="12">
    <location>
        <begin position="496"/>
        <end position="511"/>
    </location>
</feature>